<reference evidence="3 4" key="1">
    <citation type="submission" date="2015-03" db="EMBL/GenBank/DDBJ databases">
        <title>RNA-seq based gene annotation and comparative genomics of four Zymoseptoria species reveal species-specific pathogenicity related genes and transposable element activity.</title>
        <authorList>
            <person name="Grandaubert J."/>
            <person name="Bhattacharyya A."/>
            <person name="Stukenbrock E.H."/>
        </authorList>
    </citation>
    <scope>NUCLEOTIDE SEQUENCE [LARGE SCALE GENOMIC DNA]</scope>
    <source>
        <strain evidence="3 4">Zb18110</strain>
    </source>
</reference>
<gene>
    <name evidence="3" type="ORF">TI39_contig345g00036</name>
</gene>
<feature type="transmembrane region" description="Helical" evidence="2">
    <location>
        <begin position="585"/>
        <end position="607"/>
    </location>
</feature>
<sequence>MAPSKLRRNVSWNNPPTTMFASLLVAFLLALGHHIFYSHLAGRSSPGGSYDILGTTLSKQRFNTALGTAFAFMVKAFLTLAVAVAYAQQFWRCAKTATSKTRVSTLDTLFSSLHDFTSLFKMHIWFRYPLLFALTLIAWLLPLASIITPATLSVKASEALTAAMAKVPQFDFVNLNFNAGLTYSGNYSYMGPGNLLQRVATAVSVSGKISSIQPPALNSSWALDFYGPSLECDHVTGQERTDIWNNTFNYLNGYPNCYHSYGYISWAQSSYGQGPFLETPGSNTTLLDAALGFGIPGAVYIAAIPALFAHEVDMATHTLTSACAMTTVYRGWTSITNSTDDLPSPESAYFSDATLMKCELHNASYHAEFSYIDGVQKVDVTKGIGPDDSSIVPIEEVYGPQLYDSAQNSTCLTLNTNGTRCFFDPVVVETLSYQSIAAAFNKLVLGTITQVVKVPVSTLEIDSNIGTSVLLNTDELAFISEWHRDGSTESVRPSLQRIVQNGSFAGEFSGLASEGSTGFASQVRTGSRGPLGPAMETLFQNFTISLLSEQFLQPNYSSPFAPAAEVEVTFRPWDNIYVYATTTLWIAYGLAIFFTVLSIGLGLLSIARNGTGFNNDFSTIVRVGRTTTFSENGDAHDPDAIGDDYPMVGRKSLSGVETAYKPAHARSLTQETVVDSGRSIRSSRASFDNGREWPLSDSRSRSRSPR</sequence>
<dbReference type="EMBL" id="LAFY01000337">
    <property type="protein sequence ID" value="KJY00007.1"/>
    <property type="molecule type" value="Genomic_DNA"/>
</dbReference>
<feature type="transmembrane region" description="Helical" evidence="2">
    <location>
        <begin position="65"/>
        <end position="87"/>
    </location>
</feature>
<name>A0A0F4GRI1_9PEZI</name>
<dbReference type="PANTHER" id="PTHR35041:SF6">
    <property type="entry name" value="FORMYLMETHIONINE DEFORMYLASE-LIKE PROTEIN-RELATED"/>
    <property type="match status" value="1"/>
</dbReference>
<proteinExistence type="predicted"/>
<keyword evidence="2" id="KW-0812">Transmembrane</keyword>
<dbReference type="OrthoDB" id="5322539at2759"/>
<dbReference type="Proteomes" id="UP000033647">
    <property type="component" value="Unassembled WGS sequence"/>
</dbReference>
<keyword evidence="4" id="KW-1185">Reference proteome</keyword>
<dbReference type="AlphaFoldDB" id="A0A0F4GRI1"/>
<keyword evidence="2" id="KW-0472">Membrane</keyword>
<dbReference type="STRING" id="1047168.A0A0F4GRI1"/>
<evidence type="ECO:0000313" key="4">
    <source>
        <dbReference type="Proteomes" id="UP000033647"/>
    </source>
</evidence>
<organism evidence="3 4">
    <name type="scientific">Zymoseptoria brevis</name>
    <dbReference type="NCBI Taxonomy" id="1047168"/>
    <lineage>
        <taxon>Eukaryota</taxon>
        <taxon>Fungi</taxon>
        <taxon>Dikarya</taxon>
        <taxon>Ascomycota</taxon>
        <taxon>Pezizomycotina</taxon>
        <taxon>Dothideomycetes</taxon>
        <taxon>Dothideomycetidae</taxon>
        <taxon>Mycosphaerellales</taxon>
        <taxon>Mycosphaerellaceae</taxon>
        <taxon>Zymoseptoria</taxon>
    </lineage>
</organism>
<keyword evidence="2" id="KW-1133">Transmembrane helix</keyword>
<feature type="compositionally biased region" description="Polar residues" evidence="1">
    <location>
        <begin position="670"/>
        <end position="686"/>
    </location>
</feature>
<comment type="caution">
    <text evidence="3">The sequence shown here is derived from an EMBL/GenBank/DDBJ whole genome shotgun (WGS) entry which is preliminary data.</text>
</comment>
<protein>
    <submittedName>
        <fullName evidence="3">Uncharacterized protein</fullName>
    </submittedName>
</protein>
<accession>A0A0F4GRI1</accession>
<evidence type="ECO:0000256" key="2">
    <source>
        <dbReference type="SAM" id="Phobius"/>
    </source>
</evidence>
<evidence type="ECO:0000313" key="3">
    <source>
        <dbReference type="EMBL" id="KJY00007.1"/>
    </source>
</evidence>
<feature type="region of interest" description="Disordered" evidence="1">
    <location>
        <begin position="670"/>
        <end position="706"/>
    </location>
</feature>
<evidence type="ECO:0000256" key="1">
    <source>
        <dbReference type="SAM" id="MobiDB-lite"/>
    </source>
</evidence>
<dbReference type="PANTHER" id="PTHR35041">
    <property type="entry name" value="MEDIATOR OF RNA POLYMERASE II TRANSCRIPTION SUBUNIT 1"/>
    <property type="match status" value="1"/>
</dbReference>
<feature type="transmembrane region" description="Helical" evidence="2">
    <location>
        <begin position="128"/>
        <end position="147"/>
    </location>
</feature>